<name>A0A542ZRE9_9ACTN</name>
<protein>
    <submittedName>
        <fullName evidence="2">Uncharacterized protein</fullName>
    </submittedName>
</protein>
<dbReference type="OrthoDB" id="3711977at2"/>
<reference evidence="2 3" key="1">
    <citation type="submission" date="2019-06" db="EMBL/GenBank/DDBJ databases">
        <title>Sequencing the genomes of 1000 actinobacteria strains.</title>
        <authorList>
            <person name="Klenk H.-P."/>
        </authorList>
    </citation>
    <scope>NUCLEOTIDE SEQUENCE [LARGE SCALE GENOMIC DNA]</scope>
    <source>
        <strain evidence="2 3">DSM 8251</strain>
    </source>
</reference>
<keyword evidence="1" id="KW-0472">Membrane</keyword>
<keyword evidence="1" id="KW-0812">Transmembrane</keyword>
<evidence type="ECO:0000256" key="1">
    <source>
        <dbReference type="SAM" id="Phobius"/>
    </source>
</evidence>
<comment type="caution">
    <text evidence="2">The sequence shown here is derived from an EMBL/GenBank/DDBJ whole genome shotgun (WGS) entry which is preliminary data.</text>
</comment>
<proteinExistence type="predicted"/>
<dbReference type="EMBL" id="VFOR01000001">
    <property type="protein sequence ID" value="TQL62829.1"/>
    <property type="molecule type" value="Genomic_DNA"/>
</dbReference>
<evidence type="ECO:0000313" key="2">
    <source>
        <dbReference type="EMBL" id="TQL62829.1"/>
    </source>
</evidence>
<feature type="transmembrane region" description="Helical" evidence="1">
    <location>
        <begin position="12"/>
        <end position="31"/>
    </location>
</feature>
<evidence type="ECO:0000313" key="3">
    <source>
        <dbReference type="Proteomes" id="UP000316196"/>
    </source>
</evidence>
<dbReference type="RefSeq" id="WP_142092624.1">
    <property type="nucleotide sequence ID" value="NZ_BAAAMD010000001.1"/>
</dbReference>
<gene>
    <name evidence="2" type="ORF">FB460_0620</name>
</gene>
<organism evidence="2 3">
    <name type="scientific">Propioniferax innocua</name>
    <dbReference type="NCBI Taxonomy" id="1753"/>
    <lineage>
        <taxon>Bacteria</taxon>
        <taxon>Bacillati</taxon>
        <taxon>Actinomycetota</taxon>
        <taxon>Actinomycetes</taxon>
        <taxon>Propionibacteriales</taxon>
        <taxon>Propionibacteriaceae</taxon>
        <taxon>Propioniferax</taxon>
    </lineage>
</organism>
<keyword evidence="1" id="KW-1133">Transmembrane helix</keyword>
<dbReference type="AlphaFoldDB" id="A0A542ZRE9"/>
<dbReference type="Proteomes" id="UP000316196">
    <property type="component" value="Unassembled WGS sequence"/>
</dbReference>
<feature type="transmembrane region" description="Helical" evidence="1">
    <location>
        <begin position="51"/>
        <end position="81"/>
    </location>
</feature>
<accession>A0A542ZRE9</accession>
<keyword evidence="3" id="KW-1185">Reference proteome</keyword>
<sequence>MHHVTGGLNRFILTVLGLLLFVGGLGWLAVLTESRLGLLSLLGLVAPEGRIIVPPLTGTAGACLLGGIGLLIMLLGTWFGLRQMPRRGSVSGYSWQPPVDADTSGTTVVDASALGHAIAQDATGLTGVAHAKVLLFGAAAAPELLIQVSVDDRADITAVLTSLEDVVLPNAEDAIGTPLHHVGVRVRTGGRSDSVNTVSITAPE</sequence>